<sequence>MILILPFIFVRNYVGVTLWPFIVLKEDKLKQDEVLVNHEKIHLRQQLELFIVPFYLWYLLEWCVRCYMYRDAYLAYQNLSFEREAYSHEGDLNYLNSRNPYSFIKYLWS</sequence>
<dbReference type="RefSeq" id="WP_266009926.1">
    <property type="nucleotide sequence ID" value="NZ_JAPFQP010000001.1"/>
</dbReference>
<reference evidence="1" key="1">
    <citation type="submission" date="2022-11" db="EMBL/GenBank/DDBJ databases">
        <title>The characterization of three novel Bacteroidetes species and genomic analysis of their roles in tidal elemental geochemical cycles.</title>
        <authorList>
            <person name="Ma K.-J."/>
        </authorList>
    </citation>
    <scope>NUCLEOTIDE SEQUENCE</scope>
    <source>
        <strain evidence="1">M415</strain>
    </source>
</reference>
<comment type="caution">
    <text evidence="1">The sequence shown here is derived from an EMBL/GenBank/DDBJ whole genome shotgun (WGS) entry which is preliminary data.</text>
</comment>
<name>A0AAE3MI43_9FLAO</name>
<dbReference type="EMBL" id="JAPFQP010000001">
    <property type="protein sequence ID" value="MCX2717993.1"/>
    <property type="molecule type" value="Genomic_DNA"/>
</dbReference>
<protein>
    <submittedName>
        <fullName evidence="1">Uncharacterized protein</fullName>
    </submittedName>
</protein>
<organism evidence="1 2">
    <name type="scientific">Lentiprolixibacter aurantiacus</name>
    <dbReference type="NCBI Taxonomy" id="2993939"/>
    <lineage>
        <taxon>Bacteria</taxon>
        <taxon>Pseudomonadati</taxon>
        <taxon>Bacteroidota</taxon>
        <taxon>Flavobacteriia</taxon>
        <taxon>Flavobacteriales</taxon>
        <taxon>Flavobacteriaceae</taxon>
        <taxon>Lentiprolixibacter</taxon>
    </lineage>
</organism>
<dbReference type="Proteomes" id="UP001207116">
    <property type="component" value="Unassembled WGS sequence"/>
</dbReference>
<keyword evidence="2" id="KW-1185">Reference proteome</keyword>
<evidence type="ECO:0000313" key="2">
    <source>
        <dbReference type="Proteomes" id="UP001207116"/>
    </source>
</evidence>
<evidence type="ECO:0000313" key="1">
    <source>
        <dbReference type="EMBL" id="MCX2717993.1"/>
    </source>
</evidence>
<dbReference type="AlphaFoldDB" id="A0AAE3MI43"/>
<proteinExistence type="predicted"/>
<gene>
    <name evidence="1" type="ORF">OO016_00135</name>
</gene>
<accession>A0AAE3MI43</accession>